<dbReference type="Proteomes" id="UP001251217">
    <property type="component" value="Unassembled WGS sequence"/>
</dbReference>
<organism evidence="2 3">
    <name type="scientific">Nocardia kruczakiae</name>
    <dbReference type="NCBI Taxonomy" id="261477"/>
    <lineage>
        <taxon>Bacteria</taxon>
        <taxon>Bacillati</taxon>
        <taxon>Actinomycetota</taxon>
        <taxon>Actinomycetes</taxon>
        <taxon>Mycobacteriales</taxon>
        <taxon>Nocardiaceae</taxon>
        <taxon>Nocardia</taxon>
    </lineage>
</organism>
<comment type="caution">
    <text evidence="2">The sequence shown here is derived from an EMBL/GenBank/DDBJ whole genome shotgun (WGS) entry which is preliminary data.</text>
</comment>
<reference evidence="2 3" key="1">
    <citation type="submission" date="2023-07" db="EMBL/GenBank/DDBJ databases">
        <title>Sorghum-associated microbial communities from plants grown in Nebraska, USA.</title>
        <authorList>
            <person name="Schachtman D."/>
        </authorList>
    </citation>
    <scope>NUCLEOTIDE SEQUENCE [LARGE SCALE GENOMIC DNA]</scope>
    <source>
        <strain evidence="2 3">4272</strain>
    </source>
</reference>
<dbReference type="InterPro" id="IPR029058">
    <property type="entry name" value="AB_hydrolase_fold"/>
</dbReference>
<feature type="chain" id="PRO_5045450117" description="Alpha/beta hydrolase family protein" evidence="1">
    <location>
        <begin position="30"/>
        <end position="567"/>
    </location>
</feature>
<keyword evidence="3" id="KW-1185">Reference proteome</keyword>
<gene>
    <name evidence="2" type="ORF">J2W56_005555</name>
</gene>
<name>A0ABU1XMM4_9NOCA</name>
<dbReference type="EMBL" id="JAVDWW010000010">
    <property type="protein sequence ID" value="MDR7171794.1"/>
    <property type="molecule type" value="Genomic_DNA"/>
</dbReference>
<keyword evidence="1" id="KW-0732">Signal</keyword>
<proteinExistence type="predicted"/>
<sequence length="567" mass="60419">MRFRRNGLSALTVALAAVASMSTVTAARAEPPGRWESVYSTSSPVSSVVLSVVTLAAPLPPGSPPHPAACDTLSYLRWRSADGPPDAADADRVLVAQPGIFEGAGAFDSVARNTVAQAAARGRHVEFWALDRRSNCLEDHTGVQAALRTGSFDTATNYYFHDAEVDGRRFAGFADGAATEWLRDQGLAQTLRDEYDVLRAEFPDQRVRKQKVLCGGHSLGGFITGYFAEWDFDGDPATTDDAGYNQCSGYFALDTTIAAGLSMRGVELPELPSAVAAPVETVSWQLDTALPVLRLPAVINPETTNLLALAGLAARLRPDGVNDLVNRLPDNPNITWTLRTLLSQNAAMFATGNPEVRTLTATNAAVLGAILDDNSQPLGFLQASLGFVTGGPVGPKTFPVPDAVARSPLALRMFGDAPKVSPTVYDPNTVYRWADYDDVAALTSPEAAPYTGPDNEVSSIHELARSLCEPPLDFTEWYFPSRLAVDLQQTSAPSFAHNHIHLDGVNRNPIRTFRGSGGIPVADSGNPRDRVTELPGYNHLDVLTAAATQNGGHPEAVSAGLAEFAAE</sequence>
<accession>A0ABU1XMM4</accession>
<protein>
    <recommendedName>
        <fullName evidence="4">Alpha/beta hydrolase family protein</fullName>
    </recommendedName>
</protein>
<evidence type="ECO:0000313" key="3">
    <source>
        <dbReference type="Proteomes" id="UP001251217"/>
    </source>
</evidence>
<evidence type="ECO:0000313" key="2">
    <source>
        <dbReference type="EMBL" id="MDR7171794.1"/>
    </source>
</evidence>
<evidence type="ECO:0008006" key="4">
    <source>
        <dbReference type="Google" id="ProtNLM"/>
    </source>
</evidence>
<dbReference type="SUPFAM" id="SSF53474">
    <property type="entry name" value="alpha/beta-Hydrolases"/>
    <property type="match status" value="1"/>
</dbReference>
<feature type="signal peptide" evidence="1">
    <location>
        <begin position="1"/>
        <end position="29"/>
    </location>
</feature>
<dbReference type="RefSeq" id="WP_310406733.1">
    <property type="nucleotide sequence ID" value="NZ_JAVDWW010000010.1"/>
</dbReference>
<evidence type="ECO:0000256" key="1">
    <source>
        <dbReference type="SAM" id="SignalP"/>
    </source>
</evidence>